<keyword evidence="6 10" id="KW-0547">Nucleotide-binding</keyword>
<dbReference type="InterPro" id="IPR039430">
    <property type="entry name" value="Thymidylate_kin-like_dom"/>
</dbReference>
<evidence type="ECO:0000256" key="5">
    <source>
        <dbReference type="ARBA" id="ARBA00022727"/>
    </source>
</evidence>
<evidence type="ECO:0000256" key="10">
    <source>
        <dbReference type="HAMAP-Rule" id="MF_00165"/>
    </source>
</evidence>
<feature type="domain" description="Thymidylate kinase-like" evidence="11">
    <location>
        <begin position="8"/>
        <end position="202"/>
    </location>
</feature>
<keyword evidence="7 10" id="KW-0418">Kinase</keyword>
<evidence type="ECO:0000313" key="13">
    <source>
        <dbReference type="Proteomes" id="UP000830167"/>
    </source>
</evidence>
<dbReference type="RefSeq" id="WP_347438476.1">
    <property type="nucleotide sequence ID" value="NZ_CP089291.1"/>
</dbReference>
<evidence type="ECO:0000313" key="12">
    <source>
        <dbReference type="EMBL" id="UOF91788.1"/>
    </source>
</evidence>
<dbReference type="NCBIfam" id="TIGR00041">
    <property type="entry name" value="DTMP_kinase"/>
    <property type="match status" value="1"/>
</dbReference>
<dbReference type="CDD" id="cd01672">
    <property type="entry name" value="TMPK"/>
    <property type="match status" value="1"/>
</dbReference>
<evidence type="ECO:0000256" key="4">
    <source>
        <dbReference type="ARBA" id="ARBA00022679"/>
    </source>
</evidence>
<evidence type="ECO:0000256" key="6">
    <source>
        <dbReference type="ARBA" id="ARBA00022741"/>
    </source>
</evidence>
<dbReference type="PANTHER" id="PTHR10344:SF4">
    <property type="entry name" value="UMP-CMP KINASE 2, MITOCHONDRIAL"/>
    <property type="match status" value="1"/>
</dbReference>
<keyword evidence="4 10" id="KW-0808">Transferase</keyword>
<dbReference type="GO" id="GO:0004798">
    <property type="term" value="F:dTMP kinase activity"/>
    <property type="evidence" value="ECO:0007669"/>
    <property type="project" value="UniProtKB-EC"/>
</dbReference>
<dbReference type="Pfam" id="PF02223">
    <property type="entry name" value="Thymidylate_kin"/>
    <property type="match status" value="1"/>
</dbReference>
<dbReference type="InterPro" id="IPR018094">
    <property type="entry name" value="Thymidylate_kinase"/>
</dbReference>
<dbReference type="HAMAP" id="MF_00165">
    <property type="entry name" value="Thymidylate_kinase"/>
    <property type="match status" value="1"/>
</dbReference>
<gene>
    <name evidence="10 12" type="primary">tmk</name>
    <name evidence="12" type="ORF">LSG31_05980</name>
</gene>
<dbReference type="Proteomes" id="UP000830167">
    <property type="component" value="Chromosome"/>
</dbReference>
<dbReference type="Gene3D" id="3.40.50.300">
    <property type="entry name" value="P-loop containing nucleotide triphosphate hydrolases"/>
    <property type="match status" value="1"/>
</dbReference>
<comment type="function">
    <text evidence="10">Phosphorylation of dTMP to form dTDP in both de novo and salvage pathways of dTTP synthesis.</text>
</comment>
<evidence type="ECO:0000256" key="3">
    <source>
        <dbReference type="ARBA" id="ARBA00017144"/>
    </source>
</evidence>
<comment type="similarity">
    <text evidence="1 10">Belongs to the thymidylate kinase family.</text>
</comment>
<feature type="binding site" evidence="10">
    <location>
        <begin position="10"/>
        <end position="17"/>
    </location>
    <ligand>
        <name>ATP</name>
        <dbReference type="ChEBI" id="CHEBI:30616"/>
    </ligand>
</feature>
<dbReference type="SUPFAM" id="SSF52540">
    <property type="entry name" value="P-loop containing nucleoside triphosphate hydrolases"/>
    <property type="match status" value="1"/>
</dbReference>
<proteinExistence type="inferred from homology"/>
<evidence type="ECO:0000256" key="7">
    <source>
        <dbReference type="ARBA" id="ARBA00022777"/>
    </source>
</evidence>
<evidence type="ECO:0000259" key="11">
    <source>
        <dbReference type="Pfam" id="PF02223"/>
    </source>
</evidence>
<evidence type="ECO:0000256" key="9">
    <source>
        <dbReference type="ARBA" id="ARBA00048743"/>
    </source>
</evidence>
<dbReference type="InterPro" id="IPR027417">
    <property type="entry name" value="P-loop_NTPase"/>
</dbReference>
<evidence type="ECO:0000256" key="2">
    <source>
        <dbReference type="ARBA" id="ARBA00012980"/>
    </source>
</evidence>
<evidence type="ECO:0000256" key="1">
    <source>
        <dbReference type="ARBA" id="ARBA00009776"/>
    </source>
</evidence>
<dbReference type="PANTHER" id="PTHR10344">
    <property type="entry name" value="THYMIDYLATE KINASE"/>
    <property type="match status" value="1"/>
</dbReference>
<dbReference type="EC" id="2.7.4.9" evidence="2 10"/>
<keyword evidence="13" id="KW-1185">Reference proteome</keyword>
<protein>
    <recommendedName>
        <fullName evidence="3 10">Thymidylate kinase</fullName>
        <ecNumber evidence="2 10">2.7.4.9</ecNumber>
    </recommendedName>
    <alternativeName>
        <fullName evidence="10">dTMP kinase</fullName>
    </alternativeName>
</protein>
<organism evidence="12 13">
    <name type="scientific">Fodinisporobacter ferrooxydans</name>
    <dbReference type="NCBI Taxonomy" id="2901836"/>
    <lineage>
        <taxon>Bacteria</taxon>
        <taxon>Bacillati</taxon>
        <taxon>Bacillota</taxon>
        <taxon>Bacilli</taxon>
        <taxon>Bacillales</taxon>
        <taxon>Alicyclobacillaceae</taxon>
        <taxon>Fodinisporobacter</taxon>
    </lineage>
</organism>
<reference evidence="12" key="1">
    <citation type="submission" date="2021-12" db="EMBL/GenBank/DDBJ databases">
        <title>Alicyclobacillaceae gen. nov., sp. nov., isolated from chalcocite enrichment system.</title>
        <authorList>
            <person name="Jiang Z."/>
        </authorList>
    </citation>
    <scope>NUCLEOTIDE SEQUENCE</scope>
    <source>
        <strain evidence="12">MYW30-H2</strain>
    </source>
</reference>
<evidence type="ECO:0000256" key="8">
    <source>
        <dbReference type="ARBA" id="ARBA00022840"/>
    </source>
</evidence>
<keyword evidence="5 10" id="KW-0545">Nucleotide biosynthesis</keyword>
<name>A0ABY4CRF9_9BACL</name>
<sequence>MPGIFLTIEGPDGGGKTSQVQLLAAQLEKRGIHYIKTREPGGTAISDKIRELLLNPDSKDMDSKTEALLYAASRAQLVAEVIRPALQKGYVVICDRYMDASIAYQGALGLHHDDVRMINEFATDCLRPDRTYLLDIRPEEGLKRIQRAKRAEFCGDLDRIEQRALAYHNRVREQFLRIAKERGSQYVVLDGEQPKDIVAESIWSDFSTFLN</sequence>
<dbReference type="EMBL" id="CP089291">
    <property type="protein sequence ID" value="UOF91788.1"/>
    <property type="molecule type" value="Genomic_DNA"/>
</dbReference>
<accession>A0ABY4CRF9</accession>
<comment type="catalytic activity">
    <reaction evidence="9 10">
        <text>dTMP + ATP = dTDP + ADP</text>
        <dbReference type="Rhea" id="RHEA:13517"/>
        <dbReference type="ChEBI" id="CHEBI:30616"/>
        <dbReference type="ChEBI" id="CHEBI:58369"/>
        <dbReference type="ChEBI" id="CHEBI:63528"/>
        <dbReference type="ChEBI" id="CHEBI:456216"/>
        <dbReference type="EC" id="2.7.4.9"/>
    </reaction>
</comment>
<keyword evidence="8 10" id="KW-0067">ATP-binding</keyword>